<evidence type="ECO:0000313" key="2">
    <source>
        <dbReference type="EMBL" id="EDQ49623.1"/>
    </source>
</evidence>
<name>A9U3Y8_PHYPA</name>
<evidence type="ECO:0000256" key="1">
    <source>
        <dbReference type="SAM" id="MobiDB-lite"/>
    </source>
</evidence>
<dbReference type="EMBL" id="DS545363">
    <property type="protein sequence ID" value="EDQ49623.1"/>
    <property type="molecule type" value="Genomic_DNA"/>
</dbReference>
<dbReference type="AlphaFoldDB" id="A9U3Y8"/>
<proteinExistence type="predicted"/>
<sequence>MSQHVLEGYMMNGLSAPFCMVIQANNPHGPLQAESPQPQAVTQYEQQHKCMLLLMVAASFRGASAEMECRYVSSDSGGTSLWEAVTQWASLAQAKLRFQAVSRARNGRRGNYLIDGKGGVTGYGAIFPAAPFECSWSLNIMQRNNCTGACTHWTLVEAFFSWGLMSDWFWLFLTVFRQVVGQQSTRTMRDSACKDATHSSPFQPMCCRLHPHLRCSRSFEQNENRKRTEHSGLFPLVLAIALDNYQLTVLNTVWKDLQAGAPRTSELGHEEGFPVRSQPSKLDL</sequence>
<gene>
    <name evidence="2" type="ORF">PHYPADRAFT_101630</name>
</gene>
<feature type="region of interest" description="Disordered" evidence="1">
    <location>
        <begin position="265"/>
        <end position="284"/>
    </location>
</feature>
<accession>A9U3Y8</accession>
<reference evidence="2" key="1">
    <citation type="journal article" date="2008" name="Science">
        <title>The Physcomitrella genome reveals evolutionary insights into the conquest of land by plants.</title>
        <authorList>
            <person name="Rensing S."/>
            <person name="Lang D."/>
            <person name="Zimmer A."/>
            <person name="Terry A."/>
            <person name="Salamov A."/>
            <person name="Shapiro H."/>
            <person name="Nishiyama T."/>
            <person name="Perroud P.-F."/>
            <person name="Lindquist E."/>
            <person name="Kamisugi Y."/>
            <person name="Tanahashi T."/>
            <person name="Sakakibara K."/>
            <person name="Fujita T."/>
            <person name="Oishi K."/>
            <person name="Shin-I T."/>
            <person name="Kuroki Y."/>
            <person name="Toyoda A."/>
            <person name="Suzuki Y."/>
            <person name="Hashimoto A."/>
            <person name="Yamaguchi K."/>
            <person name="Sugano A."/>
            <person name="Kohara Y."/>
            <person name="Fujiyama A."/>
            <person name="Anterola A."/>
            <person name="Aoki S."/>
            <person name="Ashton N."/>
            <person name="Barbazuk W.B."/>
            <person name="Barker E."/>
            <person name="Bennetzen J."/>
            <person name="Bezanilla M."/>
            <person name="Blankenship R."/>
            <person name="Cho S.H."/>
            <person name="Dutcher S."/>
            <person name="Estelle M."/>
            <person name="Fawcett J.A."/>
            <person name="Gundlach H."/>
            <person name="Hanada K."/>
            <person name="Heyl A."/>
            <person name="Hicks K.A."/>
            <person name="Hugh J."/>
            <person name="Lohr M."/>
            <person name="Mayer K."/>
            <person name="Melkozernov A."/>
            <person name="Murata T."/>
            <person name="Nelson D."/>
            <person name="Pils B."/>
            <person name="Prigge M."/>
            <person name="Reiss B."/>
            <person name="Renner T."/>
            <person name="Rombauts S."/>
            <person name="Rushton P."/>
            <person name="Sanderfoot A."/>
            <person name="Schween G."/>
            <person name="Shiu S.-H."/>
            <person name="Stueber K."/>
            <person name="Theodoulou F.L."/>
            <person name="Tu H."/>
            <person name="Van de Peer Y."/>
            <person name="Verrier P.J."/>
            <person name="Waters E."/>
            <person name="Wood A."/>
            <person name="Yang L."/>
            <person name="Cove D."/>
            <person name="Cuming A."/>
            <person name="Hasebe M."/>
            <person name="Lucas S."/>
            <person name="Mishler D.B."/>
            <person name="Reski R."/>
            <person name="Grigoriev I."/>
            <person name="Quatrano R.S."/>
            <person name="Boore J.L."/>
        </authorList>
    </citation>
    <scope>NUCLEOTIDE SEQUENCE [LARGE SCALE GENOMIC DNA]</scope>
</reference>
<protein>
    <submittedName>
        <fullName evidence="2">Predicted protein</fullName>
    </submittedName>
</protein>
<organism>
    <name type="scientific">Physcomitrium patens</name>
    <name type="common">Spreading-leaved earth moss</name>
    <name type="synonym">Physcomitrella patens</name>
    <dbReference type="NCBI Taxonomy" id="3218"/>
    <lineage>
        <taxon>Eukaryota</taxon>
        <taxon>Viridiplantae</taxon>
        <taxon>Streptophyta</taxon>
        <taxon>Embryophyta</taxon>
        <taxon>Bryophyta</taxon>
        <taxon>Bryophytina</taxon>
        <taxon>Bryopsida</taxon>
        <taxon>Funariidae</taxon>
        <taxon>Funariales</taxon>
        <taxon>Funariaceae</taxon>
        <taxon>Physcomitrium</taxon>
    </lineage>
</organism>